<dbReference type="NCBIfam" id="TIGR00654">
    <property type="entry name" value="PhzF_family"/>
    <property type="match status" value="1"/>
</dbReference>
<evidence type="ECO:0000313" key="1">
    <source>
        <dbReference type="EMBL" id="QWV11517.1"/>
    </source>
</evidence>
<reference evidence="1 2" key="1">
    <citation type="submission" date="2021-06" db="EMBL/GenBank/DDBJ databases">
        <title>Microbial metabolic specificity influences pelagic lipid remineralization.</title>
        <authorList>
            <person name="Behrendt L."/>
            <person name="Hunter J.E."/>
            <person name="Alcolombri U."/>
            <person name="Smriga S."/>
            <person name="Mincer T."/>
            <person name="Lowenstein D.P."/>
            <person name="Peaudecerf F.J."/>
            <person name="Fernandez V.I."/>
            <person name="Fredricks H."/>
            <person name="Almblad H."/>
            <person name="Harrison J.J."/>
            <person name="Stocker R."/>
            <person name="Van Mooy B.A.S."/>
        </authorList>
    </citation>
    <scope>NUCLEOTIDE SEQUENCE [LARGE SCALE GENOMIC DNA]</scope>
    <source>
        <strain evidence="1 2">HP15-B</strain>
    </source>
</reference>
<dbReference type="Gene3D" id="3.10.310.10">
    <property type="entry name" value="Diaminopimelate Epimerase, Chain A, domain 1"/>
    <property type="match status" value="2"/>
</dbReference>
<dbReference type="GeneID" id="78560268"/>
<accession>A0ABX8ICG4</accession>
<organism evidence="1 2">
    <name type="scientific">Marinobacter adhaerens</name>
    <dbReference type="NCBI Taxonomy" id="1033846"/>
    <lineage>
        <taxon>Bacteria</taxon>
        <taxon>Pseudomonadati</taxon>
        <taxon>Pseudomonadota</taxon>
        <taxon>Gammaproteobacteria</taxon>
        <taxon>Pseudomonadales</taxon>
        <taxon>Marinobacteraceae</taxon>
        <taxon>Marinobacter</taxon>
    </lineage>
</organism>
<dbReference type="RefSeq" id="WP_014577051.1">
    <property type="nucleotide sequence ID" value="NZ_CP076686.1"/>
</dbReference>
<gene>
    <name evidence="1" type="ORF">KQ249_12495</name>
</gene>
<protein>
    <submittedName>
        <fullName evidence="1">PhzF family phenazine biosynthesis protein</fullName>
    </submittedName>
</protein>
<dbReference type="Proteomes" id="UP000683442">
    <property type="component" value="Chromosome"/>
</dbReference>
<dbReference type="Pfam" id="PF02567">
    <property type="entry name" value="PhzC-PhzF"/>
    <property type="match status" value="1"/>
</dbReference>
<proteinExistence type="predicted"/>
<dbReference type="SUPFAM" id="SSF54506">
    <property type="entry name" value="Diaminopimelate epimerase-like"/>
    <property type="match status" value="1"/>
</dbReference>
<name>A0ABX8ICG4_9GAMM</name>
<dbReference type="EMBL" id="CP076686">
    <property type="protein sequence ID" value="QWV11517.1"/>
    <property type="molecule type" value="Genomic_DNA"/>
</dbReference>
<dbReference type="PANTHER" id="PTHR13774">
    <property type="entry name" value="PHENAZINE BIOSYNTHESIS PROTEIN"/>
    <property type="match status" value="1"/>
</dbReference>
<keyword evidence="2" id="KW-1185">Reference proteome</keyword>
<dbReference type="InterPro" id="IPR003719">
    <property type="entry name" value="Phenazine_PhzF-like"/>
</dbReference>
<sequence length="298" mass="32065">MKIEVPVISAFVDGNSGGNPAGVVLHAERFSHAEKQRIAAAVGLSETAFVSPSDAADIKLEFFTPTQQIAHCGHATIATFSFLQQKGLLANDRSSKETIDGLRSIIMEGKAAYMEQRAPRFEALNEPDLQAALLSLGITTDDLIEGAEPMLVNTGNSFVVIGIRDGSTIKGLEPDFGLIEQLSEALDLIGFYVFSFDGVGEGRDAGARMFAPRYGILEESATGMAAGPLACYLRERLASQKQEFTIEQGRWMAEPSPSVVNVRLTVGTDNRIENLYAGGRGAIREVIEVEVNPSPDLM</sequence>
<dbReference type="PIRSF" id="PIRSF016184">
    <property type="entry name" value="PhzC_PhzF"/>
    <property type="match status" value="1"/>
</dbReference>
<evidence type="ECO:0000313" key="2">
    <source>
        <dbReference type="Proteomes" id="UP000683442"/>
    </source>
</evidence>